<dbReference type="InParanoid" id="A0A0C3E2Z9"/>
<name>A0A0C3E2Z9_9AGAM</name>
<evidence type="ECO:0000313" key="1">
    <source>
        <dbReference type="EMBL" id="KIM62864.1"/>
    </source>
</evidence>
<evidence type="ECO:0000313" key="2">
    <source>
        <dbReference type="Proteomes" id="UP000053989"/>
    </source>
</evidence>
<keyword evidence="2" id="KW-1185">Reference proteome</keyword>
<protein>
    <submittedName>
        <fullName evidence="1">Uncharacterized protein</fullName>
    </submittedName>
</protein>
<dbReference type="HOGENOM" id="CLU_1982890_0_0_1"/>
<gene>
    <name evidence="1" type="ORF">SCLCIDRAFT_778735</name>
</gene>
<reference evidence="1 2" key="1">
    <citation type="submission" date="2014-04" db="EMBL/GenBank/DDBJ databases">
        <authorList>
            <consortium name="DOE Joint Genome Institute"/>
            <person name="Kuo A."/>
            <person name="Kohler A."/>
            <person name="Nagy L.G."/>
            <person name="Floudas D."/>
            <person name="Copeland A."/>
            <person name="Barry K.W."/>
            <person name="Cichocki N."/>
            <person name="Veneault-Fourrey C."/>
            <person name="LaButti K."/>
            <person name="Lindquist E.A."/>
            <person name="Lipzen A."/>
            <person name="Lundell T."/>
            <person name="Morin E."/>
            <person name="Murat C."/>
            <person name="Sun H."/>
            <person name="Tunlid A."/>
            <person name="Henrissat B."/>
            <person name="Grigoriev I.V."/>
            <person name="Hibbett D.S."/>
            <person name="Martin F."/>
            <person name="Nordberg H.P."/>
            <person name="Cantor M.N."/>
            <person name="Hua S.X."/>
        </authorList>
    </citation>
    <scope>NUCLEOTIDE SEQUENCE [LARGE SCALE GENOMIC DNA]</scope>
    <source>
        <strain evidence="1 2">Foug A</strain>
    </source>
</reference>
<reference evidence="2" key="2">
    <citation type="submission" date="2015-01" db="EMBL/GenBank/DDBJ databases">
        <title>Evolutionary Origins and Diversification of the Mycorrhizal Mutualists.</title>
        <authorList>
            <consortium name="DOE Joint Genome Institute"/>
            <consortium name="Mycorrhizal Genomics Consortium"/>
            <person name="Kohler A."/>
            <person name="Kuo A."/>
            <person name="Nagy L.G."/>
            <person name="Floudas D."/>
            <person name="Copeland A."/>
            <person name="Barry K.W."/>
            <person name="Cichocki N."/>
            <person name="Veneault-Fourrey C."/>
            <person name="LaButti K."/>
            <person name="Lindquist E.A."/>
            <person name="Lipzen A."/>
            <person name="Lundell T."/>
            <person name="Morin E."/>
            <person name="Murat C."/>
            <person name="Riley R."/>
            <person name="Ohm R."/>
            <person name="Sun H."/>
            <person name="Tunlid A."/>
            <person name="Henrissat B."/>
            <person name="Grigoriev I.V."/>
            <person name="Hibbett D.S."/>
            <person name="Martin F."/>
        </authorList>
    </citation>
    <scope>NUCLEOTIDE SEQUENCE [LARGE SCALE GENOMIC DNA]</scope>
    <source>
        <strain evidence="2">Foug A</strain>
    </source>
</reference>
<dbReference type="AlphaFoldDB" id="A0A0C3E2Z9"/>
<organism evidence="1 2">
    <name type="scientific">Scleroderma citrinum Foug A</name>
    <dbReference type="NCBI Taxonomy" id="1036808"/>
    <lineage>
        <taxon>Eukaryota</taxon>
        <taxon>Fungi</taxon>
        <taxon>Dikarya</taxon>
        <taxon>Basidiomycota</taxon>
        <taxon>Agaricomycotina</taxon>
        <taxon>Agaricomycetes</taxon>
        <taxon>Agaricomycetidae</taxon>
        <taxon>Boletales</taxon>
        <taxon>Sclerodermatineae</taxon>
        <taxon>Sclerodermataceae</taxon>
        <taxon>Scleroderma</taxon>
    </lineage>
</organism>
<dbReference type="Proteomes" id="UP000053989">
    <property type="component" value="Unassembled WGS sequence"/>
</dbReference>
<dbReference type="EMBL" id="KN822039">
    <property type="protein sequence ID" value="KIM62864.1"/>
    <property type="molecule type" value="Genomic_DNA"/>
</dbReference>
<accession>A0A0C3E2Z9</accession>
<proteinExistence type="predicted"/>
<sequence length="126" mass="14254">MGIGNGTSLIKDGAIQRETDLNVDCPANSDRVHLSHENKMAPDSMAILSRKCSGSWSRRRSCREENCIYYNGGQEVGIWQRSTQDTPRIFKRGERGCDTIFSRHLSQLPRDLPNFSRTPTPPISHH</sequence>